<gene>
    <name evidence="2" type="ORF">ABID56_002194</name>
</gene>
<keyword evidence="3" id="KW-1185">Reference proteome</keyword>
<reference evidence="2 3" key="1">
    <citation type="submission" date="2024-06" db="EMBL/GenBank/DDBJ databases">
        <title>Genomic Encyclopedia of Type Strains, Phase IV (KMG-IV): sequencing the most valuable type-strain genomes for metagenomic binning, comparative biology and taxonomic classification.</title>
        <authorList>
            <person name="Goeker M."/>
        </authorList>
    </citation>
    <scope>NUCLEOTIDE SEQUENCE [LARGE SCALE GENOMIC DNA]</scope>
    <source>
        <strain evidence="2 3">DSM 23520</strain>
    </source>
</reference>
<dbReference type="InterPro" id="IPR026278">
    <property type="entry name" value="KhtT"/>
</dbReference>
<sequence>MHFNETELPGVGKKITFKNSEGIYTVMILHHNGKREFYYLEDDDDDEPLFSTTLTSEETKELAIKLLGSREDEPDDDSYDHMSLVRKKALVNWVEIKDHSCMIERSVGEAQQMAEEEVSIVAIFREDDLLSKPSDDVMIADGDTLMVLGRKKAVEQFENICKES</sequence>
<dbReference type="Gene3D" id="3.30.70.1450">
    <property type="entry name" value="Regulator of K+ conductance, C-terminal domain"/>
    <property type="match status" value="1"/>
</dbReference>
<proteinExistence type="predicted"/>
<comment type="caution">
    <text evidence="2">The sequence shown here is derived from an EMBL/GenBank/DDBJ whole genome shotgun (WGS) entry which is preliminary data.</text>
</comment>
<dbReference type="PIRSF" id="PIRSF005028">
    <property type="entry name" value="KhtT"/>
    <property type="match status" value="1"/>
</dbReference>
<feature type="domain" description="RCK C-terminal" evidence="1">
    <location>
        <begin position="79"/>
        <end position="163"/>
    </location>
</feature>
<evidence type="ECO:0000259" key="1">
    <source>
        <dbReference type="PROSITE" id="PS51202"/>
    </source>
</evidence>
<dbReference type="Pfam" id="PF25991">
    <property type="entry name" value="KhtT_N"/>
    <property type="match status" value="1"/>
</dbReference>
<dbReference type="EMBL" id="JBEPMX010000012">
    <property type="protein sequence ID" value="MET3684068.1"/>
    <property type="molecule type" value="Genomic_DNA"/>
</dbReference>
<dbReference type="InterPro" id="IPR036721">
    <property type="entry name" value="RCK_C_sf"/>
</dbReference>
<dbReference type="PROSITE" id="PS51202">
    <property type="entry name" value="RCK_C"/>
    <property type="match status" value="1"/>
</dbReference>
<dbReference type="SUPFAM" id="SSF116726">
    <property type="entry name" value="TrkA C-terminal domain-like"/>
    <property type="match status" value="1"/>
</dbReference>
<protein>
    <submittedName>
        <fullName evidence="2">TrkA domain protein</fullName>
    </submittedName>
</protein>
<evidence type="ECO:0000313" key="2">
    <source>
        <dbReference type="EMBL" id="MET3684068.1"/>
    </source>
</evidence>
<organism evidence="2 3">
    <name type="scientific">Alkalibacillus flavidus</name>
    <dbReference type="NCBI Taxonomy" id="546021"/>
    <lineage>
        <taxon>Bacteria</taxon>
        <taxon>Bacillati</taxon>
        <taxon>Bacillota</taxon>
        <taxon>Bacilli</taxon>
        <taxon>Bacillales</taxon>
        <taxon>Bacillaceae</taxon>
        <taxon>Alkalibacillus</taxon>
    </lineage>
</organism>
<dbReference type="RefSeq" id="WP_354221071.1">
    <property type="nucleotide sequence ID" value="NZ_JBEPMX010000012.1"/>
</dbReference>
<name>A0ABV2KWV0_9BACI</name>
<dbReference type="Proteomes" id="UP001549167">
    <property type="component" value="Unassembled WGS sequence"/>
</dbReference>
<dbReference type="InterPro" id="IPR006037">
    <property type="entry name" value="RCK_C"/>
</dbReference>
<evidence type="ECO:0000313" key="3">
    <source>
        <dbReference type="Proteomes" id="UP001549167"/>
    </source>
</evidence>
<accession>A0ABV2KWV0</accession>
<dbReference type="InterPro" id="IPR058776">
    <property type="entry name" value="KhtT-like_N"/>
</dbReference>
<dbReference type="Pfam" id="PF02080">
    <property type="entry name" value="TrkA_C"/>
    <property type="match status" value="1"/>
</dbReference>